<dbReference type="SUPFAM" id="SSF53850">
    <property type="entry name" value="Periplasmic binding protein-like II"/>
    <property type="match status" value="1"/>
</dbReference>
<evidence type="ECO:0000313" key="6">
    <source>
        <dbReference type="EMBL" id="TPG58257.1"/>
    </source>
</evidence>
<dbReference type="PANTHER" id="PTHR30061:SF50">
    <property type="entry name" value="MALTOSE_MALTODEXTRIN-BINDING PERIPLASMIC PROTEIN"/>
    <property type="match status" value="1"/>
</dbReference>
<evidence type="ECO:0000313" key="7">
    <source>
        <dbReference type="Proteomes" id="UP000317663"/>
    </source>
</evidence>
<evidence type="ECO:0000256" key="3">
    <source>
        <dbReference type="ARBA" id="ARBA00022597"/>
    </source>
</evidence>
<name>A0A502G804_9GAMM</name>
<evidence type="ECO:0000256" key="4">
    <source>
        <dbReference type="ARBA" id="ARBA00022729"/>
    </source>
</evidence>
<keyword evidence="4 5" id="KW-0732">Signal</keyword>
<dbReference type="GO" id="GO:0042597">
    <property type="term" value="C:periplasmic space"/>
    <property type="evidence" value="ECO:0007669"/>
    <property type="project" value="UniProtKB-SubCell"/>
</dbReference>
<keyword evidence="3 5" id="KW-0762">Sugar transport</keyword>
<evidence type="ECO:0000256" key="1">
    <source>
        <dbReference type="ARBA" id="ARBA00008520"/>
    </source>
</evidence>
<dbReference type="GO" id="GO:0030313">
    <property type="term" value="C:cell envelope"/>
    <property type="evidence" value="ECO:0007669"/>
    <property type="project" value="UniProtKB-ARBA"/>
</dbReference>
<dbReference type="OrthoDB" id="9805950at2"/>
<organism evidence="6 7">
    <name type="scientific">Ewingella americana</name>
    <dbReference type="NCBI Taxonomy" id="41202"/>
    <lineage>
        <taxon>Bacteria</taxon>
        <taxon>Pseudomonadati</taxon>
        <taxon>Pseudomonadota</taxon>
        <taxon>Gammaproteobacteria</taxon>
        <taxon>Enterobacterales</taxon>
        <taxon>Yersiniaceae</taxon>
        <taxon>Ewingella</taxon>
    </lineage>
</organism>
<dbReference type="AlphaFoldDB" id="A0A502G804"/>
<comment type="similarity">
    <text evidence="1 5">Belongs to the bacterial solute-binding protein 1 family.</text>
</comment>
<comment type="subcellular location">
    <subcellularLocation>
        <location evidence="5">Periplasm</location>
    </subcellularLocation>
</comment>
<dbReference type="EMBL" id="RCZD01000011">
    <property type="protein sequence ID" value="TPG58257.1"/>
    <property type="molecule type" value="Genomic_DNA"/>
</dbReference>
<dbReference type="PRINTS" id="PR00181">
    <property type="entry name" value="MALTOSEBP"/>
</dbReference>
<accession>A0A502G804</accession>
<dbReference type="InterPro" id="IPR006059">
    <property type="entry name" value="SBP"/>
</dbReference>
<reference evidence="6 7" key="1">
    <citation type="journal article" date="2019" name="Environ. Microbiol.">
        <title>Species interactions and distinct microbial communities in high Arctic permafrost affected cryosols are associated with the CH4 and CO2 gas fluxes.</title>
        <authorList>
            <person name="Altshuler I."/>
            <person name="Hamel J."/>
            <person name="Turney S."/>
            <person name="Magnuson E."/>
            <person name="Levesque R."/>
            <person name="Greer C."/>
            <person name="Whyte L.G."/>
        </authorList>
    </citation>
    <scope>NUCLEOTIDE SEQUENCE [LARGE SCALE GENOMIC DNA]</scope>
    <source>
        <strain evidence="6 7">E4</strain>
    </source>
</reference>
<dbReference type="GO" id="GO:1901982">
    <property type="term" value="F:maltose binding"/>
    <property type="evidence" value="ECO:0007669"/>
    <property type="project" value="TreeGrafter"/>
</dbReference>
<feature type="chain" id="PRO_5021511145" description="Maltodextrin-binding protein" evidence="5">
    <location>
        <begin position="26"/>
        <end position="411"/>
    </location>
</feature>
<comment type="function">
    <text evidence="5">Part of the ABC transporter complex MalEFGK involved in maltose/maltodextrin import. Binds maltose and higher maltodextrins.</text>
</comment>
<protein>
    <recommendedName>
        <fullName evidence="5">Maltodextrin-binding protein</fullName>
    </recommendedName>
</protein>
<proteinExistence type="inferred from homology"/>
<comment type="caution">
    <text evidence="6">The sequence shown here is derived from an EMBL/GenBank/DDBJ whole genome shotgun (WGS) entry which is preliminary data.</text>
</comment>
<evidence type="ECO:0000256" key="5">
    <source>
        <dbReference type="RuleBase" id="RU365005"/>
    </source>
</evidence>
<dbReference type="RefSeq" id="WP_140474297.1">
    <property type="nucleotide sequence ID" value="NZ_RCZD01000011.1"/>
</dbReference>
<dbReference type="GO" id="GO:0015144">
    <property type="term" value="F:carbohydrate transmembrane transporter activity"/>
    <property type="evidence" value="ECO:0007669"/>
    <property type="project" value="InterPro"/>
</dbReference>
<keyword evidence="2 5" id="KW-0813">Transport</keyword>
<dbReference type="PANTHER" id="PTHR30061">
    <property type="entry name" value="MALTOSE-BINDING PERIPLASMIC PROTEIN"/>
    <property type="match status" value="1"/>
</dbReference>
<keyword evidence="5" id="KW-0574">Periplasm</keyword>
<dbReference type="Proteomes" id="UP000317663">
    <property type="component" value="Unassembled WGS sequence"/>
</dbReference>
<gene>
    <name evidence="6" type="ORF">EAH77_18600</name>
</gene>
<keyword evidence="7" id="KW-1185">Reference proteome</keyword>
<feature type="signal peptide" evidence="5">
    <location>
        <begin position="1"/>
        <end position="25"/>
    </location>
</feature>
<dbReference type="GO" id="GO:0042956">
    <property type="term" value="P:maltodextrin transmembrane transport"/>
    <property type="evidence" value="ECO:0007669"/>
    <property type="project" value="TreeGrafter"/>
</dbReference>
<sequence length="411" mass="44641">MKTNKITALVLVALAAGQYSGFASAAASQQLTVWEDIKKSDGIKQAISDFEKQNNVKITVQEMPFAQQIEKLRLDGPAGIGPDVLVIPNDQLGAAVVQGLLAPMKVDQAKIDAFTKPSIHAFTMNNVLYGMPKTVETLVLIYNKDLLPKPLDTLDAYYDFSKKMRAENKYGLLAKFDQLYYSWGVMAAMGSYIFGKEDNGALNTHDIGLATSGSIAAVNELKKFYHDGLFPAGIIGDSGLNAIDSLFTEKKVAAVINGPWAFKPYAEAGINYGVAPLPKLANGKPMNSFLGVKGYVLSTWSKDKVLAQKFIEFINQPEYVKIRYQVTNEIPPLVAMINDPLIKNDEKASAVAVQASLATAMPGVPEMQEVWGPANAALELSMTGKQQPDVALKEAVNQIKMQIEAMQASNQ</sequence>
<dbReference type="InterPro" id="IPR006060">
    <property type="entry name" value="Maltose/Cyclodextrin-bd"/>
</dbReference>
<dbReference type="GO" id="GO:0015768">
    <property type="term" value="P:maltose transport"/>
    <property type="evidence" value="ECO:0007669"/>
    <property type="project" value="TreeGrafter"/>
</dbReference>
<dbReference type="GO" id="GO:0055052">
    <property type="term" value="C:ATP-binding cassette (ABC) transporter complex, substrate-binding subunit-containing"/>
    <property type="evidence" value="ECO:0007669"/>
    <property type="project" value="TreeGrafter"/>
</dbReference>
<dbReference type="Pfam" id="PF13416">
    <property type="entry name" value="SBP_bac_8"/>
    <property type="match status" value="1"/>
</dbReference>
<evidence type="ECO:0000256" key="2">
    <source>
        <dbReference type="ARBA" id="ARBA00022448"/>
    </source>
</evidence>
<dbReference type="Gene3D" id="3.40.190.10">
    <property type="entry name" value="Periplasmic binding protein-like II"/>
    <property type="match status" value="2"/>
</dbReference>